<comment type="caution">
    <text evidence="3">The sequence shown here is derived from an EMBL/GenBank/DDBJ whole genome shotgun (WGS) entry which is preliminary data.</text>
</comment>
<evidence type="ECO:0000313" key="4">
    <source>
        <dbReference type="Proteomes" id="UP001225605"/>
    </source>
</evidence>
<accession>A0ABU0WUS1</accession>
<name>A0ABU0WUS1_9PSEU</name>
<dbReference type="SUPFAM" id="SSF50475">
    <property type="entry name" value="FMN-binding split barrel"/>
    <property type="match status" value="1"/>
</dbReference>
<evidence type="ECO:0000256" key="1">
    <source>
        <dbReference type="ARBA" id="ARBA00023002"/>
    </source>
</evidence>
<dbReference type="PANTHER" id="PTHR30466:SF1">
    <property type="entry name" value="FMN REDUCTASE (NADH) RUTF"/>
    <property type="match status" value="1"/>
</dbReference>
<dbReference type="Pfam" id="PF01613">
    <property type="entry name" value="Flavin_Reduct"/>
    <property type="match status" value="1"/>
</dbReference>
<sequence>MGSFPTGVAVVTAVGADGEPRGMTCTSLASVTLDPPTLLVCLDTARRTTAAVRRGRFGVNLLHAAGRRAAEVFSSPVPDRFGAVLWRSAAGTGMPWLFEDSLAFAGCVVRESTVVGDHVVVLGEVSEINWSGGTPLMYGRREFSTWAP</sequence>
<keyword evidence="1" id="KW-0560">Oxidoreductase</keyword>
<feature type="domain" description="Flavin reductase like" evidence="2">
    <location>
        <begin position="1"/>
        <end position="145"/>
    </location>
</feature>
<keyword evidence="4" id="KW-1185">Reference proteome</keyword>
<dbReference type="PANTHER" id="PTHR30466">
    <property type="entry name" value="FLAVIN REDUCTASE"/>
    <property type="match status" value="1"/>
</dbReference>
<dbReference type="InterPro" id="IPR012349">
    <property type="entry name" value="Split_barrel_FMN-bd"/>
</dbReference>
<evidence type="ECO:0000259" key="2">
    <source>
        <dbReference type="SMART" id="SM00903"/>
    </source>
</evidence>
<dbReference type="InterPro" id="IPR050268">
    <property type="entry name" value="NADH-dep_flavin_reductase"/>
</dbReference>
<proteinExistence type="predicted"/>
<gene>
    <name evidence="3" type="ORF">CKY47_06315</name>
</gene>
<protein>
    <submittedName>
        <fullName evidence="3">Oxidase</fullName>
    </submittedName>
</protein>
<dbReference type="Proteomes" id="UP001225605">
    <property type="component" value="Unassembled WGS sequence"/>
</dbReference>
<dbReference type="EMBL" id="NSDM01000002">
    <property type="protein sequence ID" value="MDQ2583603.1"/>
    <property type="molecule type" value="Genomic_DNA"/>
</dbReference>
<dbReference type="InterPro" id="IPR002563">
    <property type="entry name" value="Flavin_Rdtase-like_dom"/>
</dbReference>
<dbReference type="Gene3D" id="2.30.110.10">
    <property type="entry name" value="Electron Transport, Fmn-binding Protein, Chain A"/>
    <property type="match status" value="1"/>
</dbReference>
<organism evidence="3 4">
    <name type="scientific">Saccharothrix yanglingensis</name>
    <dbReference type="NCBI Taxonomy" id="659496"/>
    <lineage>
        <taxon>Bacteria</taxon>
        <taxon>Bacillati</taxon>
        <taxon>Actinomycetota</taxon>
        <taxon>Actinomycetes</taxon>
        <taxon>Pseudonocardiales</taxon>
        <taxon>Pseudonocardiaceae</taxon>
        <taxon>Saccharothrix</taxon>
    </lineage>
</organism>
<dbReference type="SMART" id="SM00903">
    <property type="entry name" value="Flavin_Reduct"/>
    <property type="match status" value="1"/>
</dbReference>
<evidence type="ECO:0000313" key="3">
    <source>
        <dbReference type="EMBL" id="MDQ2583603.1"/>
    </source>
</evidence>
<reference evidence="3 4" key="1">
    <citation type="submission" date="2017-06" db="EMBL/GenBank/DDBJ databases">
        <title>Cultured bacterium strain Saccharothrix yanglingensis Hhs.015.</title>
        <authorList>
            <person name="Xia Y."/>
        </authorList>
    </citation>
    <scope>NUCLEOTIDE SEQUENCE [LARGE SCALE GENOMIC DNA]</scope>
    <source>
        <strain evidence="3 4">Hhs.015</strain>
    </source>
</reference>